<keyword evidence="10" id="KW-1185">Reference proteome</keyword>
<comment type="subcellular location">
    <subcellularLocation>
        <location evidence="1">Nucleus</location>
    </subcellularLocation>
</comment>
<comment type="caution">
    <text evidence="9">The sequence shown here is derived from an EMBL/GenBank/DDBJ whole genome shotgun (WGS) entry which is preliminary data.</text>
</comment>
<feature type="domain" description="WRKY" evidence="8">
    <location>
        <begin position="215"/>
        <end position="281"/>
    </location>
</feature>
<dbReference type="PANTHER" id="PTHR31429:SF106">
    <property type="entry name" value="WRKY TRANSCRIPTION FACTOR 31-RELATED"/>
    <property type="match status" value="1"/>
</dbReference>
<dbReference type="InterPro" id="IPR003657">
    <property type="entry name" value="WRKY_dom"/>
</dbReference>
<evidence type="ECO:0000256" key="2">
    <source>
        <dbReference type="ARBA" id="ARBA00023015"/>
    </source>
</evidence>
<keyword evidence="3" id="KW-0238">DNA-binding</keyword>
<proteinExistence type="inferred from homology"/>
<evidence type="ECO:0000256" key="1">
    <source>
        <dbReference type="ARBA" id="ARBA00004123"/>
    </source>
</evidence>
<evidence type="ECO:0000313" key="9">
    <source>
        <dbReference type="EMBL" id="KAK1440079.1"/>
    </source>
</evidence>
<keyword evidence="5" id="KW-0539">Nucleus</keyword>
<evidence type="ECO:0000256" key="3">
    <source>
        <dbReference type="ARBA" id="ARBA00023125"/>
    </source>
</evidence>
<keyword evidence="4" id="KW-0804">Transcription</keyword>
<dbReference type="InterPro" id="IPR036576">
    <property type="entry name" value="WRKY_dom_sf"/>
</dbReference>
<dbReference type="GO" id="GO:0005634">
    <property type="term" value="C:nucleus"/>
    <property type="evidence" value="ECO:0007669"/>
    <property type="project" value="UniProtKB-SubCell"/>
</dbReference>
<dbReference type="Gene3D" id="2.20.25.80">
    <property type="entry name" value="WRKY domain"/>
    <property type="match status" value="1"/>
</dbReference>
<dbReference type="PROSITE" id="PS50811">
    <property type="entry name" value="WRKY"/>
    <property type="match status" value="1"/>
</dbReference>
<dbReference type="PANTHER" id="PTHR31429">
    <property type="entry name" value="WRKY TRANSCRIPTION FACTOR 36-RELATED"/>
    <property type="match status" value="1"/>
</dbReference>
<keyword evidence="2" id="KW-0805">Transcription regulation</keyword>
<evidence type="ECO:0000256" key="6">
    <source>
        <dbReference type="ARBA" id="ARBA00061007"/>
    </source>
</evidence>
<protein>
    <recommendedName>
        <fullName evidence="8">WRKY domain-containing protein</fullName>
    </recommendedName>
</protein>
<comment type="similarity">
    <text evidence="6">Belongs to the WRKY group II-b family.</text>
</comment>
<gene>
    <name evidence="9" type="ORF">QVD17_05904</name>
</gene>
<sequence length="430" mass="47653">MEAAAIRCENMVLNSLDGHKFPHETNSNTNTYIGSPADHSLINEMDFFSTNTSSNIIQPVKKEQQHHHHHHDQQQLQLNLNVIVGSNNLYATKRTAGCNGGTKTQSAHKLVVLQAELENMKRENECLRSMVTQVKEKYIYLQRYIEDYNIHDTTNNIKTINVVKEDKKQSLFVPLDLKNDSRVDSLDNADAKFDSIKDGVDASMRRVRVAVRARSEASMISDGCQWRKYGQKMAKGNPCPRAYYRCTMAIGCPVRKQVQRCAQDRSVLTTTYEGTHNHPLPQTAMAMASTTSAAASMLLSGPKSSSDHPILSPHYPHLTPILSATAPFPTVTLDLTNPKSDHYLRQPPFHFPFSTNTPMVLGHVTSQLNNATDGRSSDREVTNAATAADFTSDPHFMAALVAAIGSVIGNNNGGDNVYTKNDTSINLYPP</sequence>
<dbReference type="Proteomes" id="UP001229421">
    <property type="component" value="Unassembled WGS sequence"/>
</dbReference>
<evidence type="ECO:0000259" key="8">
    <source>
        <dbReference type="PROSITE" id="PS50811"/>
    </source>
</evidence>
<feature type="coiled-coil region" evidence="7">
    <location>
        <begin position="103"/>
        <end position="137"/>
    </location>
</feature>
<dbReference type="SUPFAM" id="SSF118290">
    <property type="entry name" value="WRKY DNA-binding domain"/>
    <property type="match status" value="1"/>
</dbReference>
<dbReference type="SMART" id="SM00774">
    <property type="entry name" value="WRKY"/>
    <property type="match status" value="1"/>
</dbReference>
<name>A0AAD8LFX5_TARER</name>
<evidence type="ECO:0000256" key="7">
    <source>
        <dbReference type="SAM" id="Coils"/>
    </source>
</evidence>
<keyword evidence="7" id="KW-0175">Coiled coil</keyword>
<accession>A0AAD8LFX5</accession>
<reference evidence="9" key="1">
    <citation type="journal article" date="2023" name="bioRxiv">
        <title>Improved chromosome-level genome assembly for marigold (Tagetes erecta).</title>
        <authorList>
            <person name="Jiang F."/>
            <person name="Yuan L."/>
            <person name="Wang S."/>
            <person name="Wang H."/>
            <person name="Xu D."/>
            <person name="Wang A."/>
            <person name="Fan W."/>
        </authorList>
    </citation>
    <scope>NUCLEOTIDE SEQUENCE</scope>
    <source>
        <strain evidence="9">WSJ</strain>
        <tissue evidence="9">Leaf</tissue>
    </source>
</reference>
<dbReference type="EMBL" id="JAUHHV010000001">
    <property type="protein sequence ID" value="KAK1440079.1"/>
    <property type="molecule type" value="Genomic_DNA"/>
</dbReference>
<dbReference type="FunFam" id="2.20.25.80:FF:000002">
    <property type="entry name" value="probable WRKY transcription factor 31"/>
    <property type="match status" value="1"/>
</dbReference>
<evidence type="ECO:0000256" key="5">
    <source>
        <dbReference type="ARBA" id="ARBA00023242"/>
    </source>
</evidence>
<dbReference type="AlphaFoldDB" id="A0AAD8LFX5"/>
<dbReference type="GO" id="GO:0043565">
    <property type="term" value="F:sequence-specific DNA binding"/>
    <property type="evidence" value="ECO:0007669"/>
    <property type="project" value="InterPro"/>
</dbReference>
<evidence type="ECO:0000256" key="4">
    <source>
        <dbReference type="ARBA" id="ARBA00023163"/>
    </source>
</evidence>
<dbReference type="InterPro" id="IPR044810">
    <property type="entry name" value="WRKY_plant"/>
</dbReference>
<dbReference type="GO" id="GO:0003700">
    <property type="term" value="F:DNA-binding transcription factor activity"/>
    <property type="evidence" value="ECO:0007669"/>
    <property type="project" value="InterPro"/>
</dbReference>
<organism evidence="9 10">
    <name type="scientific">Tagetes erecta</name>
    <name type="common">African marigold</name>
    <dbReference type="NCBI Taxonomy" id="13708"/>
    <lineage>
        <taxon>Eukaryota</taxon>
        <taxon>Viridiplantae</taxon>
        <taxon>Streptophyta</taxon>
        <taxon>Embryophyta</taxon>
        <taxon>Tracheophyta</taxon>
        <taxon>Spermatophyta</taxon>
        <taxon>Magnoliopsida</taxon>
        <taxon>eudicotyledons</taxon>
        <taxon>Gunneridae</taxon>
        <taxon>Pentapetalae</taxon>
        <taxon>asterids</taxon>
        <taxon>campanulids</taxon>
        <taxon>Asterales</taxon>
        <taxon>Asteraceae</taxon>
        <taxon>Asteroideae</taxon>
        <taxon>Heliantheae alliance</taxon>
        <taxon>Tageteae</taxon>
        <taxon>Tagetes</taxon>
    </lineage>
</organism>
<evidence type="ECO:0000313" key="10">
    <source>
        <dbReference type="Proteomes" id="UP001229421"/>
    </source>
</evidence>
<dbReference type="Pfam" id="PF03106">
    <property type="entry name" value="WRKY"/>
    <property type="match status" value="1"/>
</dbReference>